<dbReference type="HOGENOM" id="CLU_135006_0_0_11"/>
<gene>
    <name evidence="2" type="ordered locus">Intca_0961</name>
</gene>
<name>E6SCT1_INTC7</name>
<organism evidence="2 3">
    <name type="scientific">Intrasporangium calvum (strain ATCC 23552 / DSM 43043 / JCM 3097 / NBRC 12989 / NCIMB 10167 / NRRL B-3866 / 7 KIP)</name>
    <dbReference type="NCBI Taxonomy" id="710696"/>
    <lineage>
        <taxon>Bacteria</taxon>
        <taxon>Bacillati</taxon>
        <taxon>Actinomycetota</taxon>
        <taxon>Actinomycetes</taxon>
        <taxon>Micrococcales</taxon>
        <taxon>Intrasporangiaceae</taxon>
        <taxon>Intrasporangium</taxon>
    </lineage>
</organism>
<evidence type="ECO:0000313" key="2">
    <source>
        <dbReference type="EMBL" id="ADU47486.1"/>
    </source>
</evidence>
<dbReference type="Proteomes" id="UP000008914">
    <property type="component" value="Chromosome"/>
</dbReference>
<dbReference type="AlphaFoldDB" id="E6SCT1"/>
<feature type="domain" description="Hemerythrin-like" evidence="1">
    <location>
        <begin position="6"/>
        <end position="124"/>
    </location>
</feature>
<dbReference type="InterPro" id="IPR012312">
    <property type="entry name" value="Hemerythrin-like"/>
</dbReference>
<dbReference type="KEGG" id="ica:Intca_0961"/>
<accession>E6SCT1</accession>
<keyword evidence="3" id="KW-1185">Reference proteome</keyword>
<protein>
    <submittedName>
        <fullName evidence="2">Hemerythrin HHE cation binding domain protein</fullName>
    </submittedName>
</protein>
<dbReference type="EMBL" id="CP002343">
    <property type="protein sequence ID" value="ADU47486.1"/>
    <property type="molecule type" value="Genomic_DNA"/>
</dbReference>
<dbReference type="Gene3D" id="1.20.120.520">
    <property type="entry name" value="nmb1532 protein domain like"/>
    <property type="match status" value="1"/>
</dbReference>
<dbReference type="Pfam" id="PF01814">
    <property type="entry name" value="Hemerythrin"/>
    <property type="match status" value="1"/>
</dbReference>
<reference evidence="2 3" key="1">
    <citation type="journal article" date="2010" name="Stand. Genomic Sci.">
        <title>Complete genome sequence of Intrasporangium calvum type strain (7 KIP).</title>
        <authorList>
            <person name="Del Rio T.G."/>
            <person name="Chertkov O."/>
            <person name="Yasawong M."/>
            <person name="Lucas S."/>
            <person name="Deshpande S."/>
            <person name="Cheng J.F."/>
            <person name="Detter C."/>
            <person name="Tapia R."/>
            <person name="Han C."/>
            <person name="Goodwin L."/>
            <person name="Pitluck S."/>
            <person name="Liolios K."/>
            <person name="Ivanova N."/>
            <person name="Mavromatis K."/>
            <person name="Pati A."/>
            <person name="Chen A."/>
            <person name="Palaniappan K."/>
            <person name="Land M."/>
            <person name="Hauser L."/>
            <person name="Chang Y.J."/>
            <person name="Jeffries C.D."/>
            <person name="Rohde M."/>
            <person name="Pukall R."/>
            <person name="Sikorski J."/>
            <person name="Goker M."/>
            <person name="Woyke T."/>
            <person name="Bristow J."/>
            <person name="Eisen J.A."/>
            <person name="Markowitz V."/>
            <person name="Hugenholtz P."/>
            <person name="Kyrpides N.C."/>
            <person name="Klenk H.P."/>
            <person name="Lapidus A."/>
        </authorList>
    </citation>
    <scope>NUCLEOTIDE SEQUENCE [LARGE SCALE GENOMIC DNA]</scope>
    <source>
        <strain evidence="3">ATCC 23552 / DSM 43043 / JCM 3097 / NBRC 12989 / 7 KIP</strain>
    </source>
</reference>
<dbReference type="RefSeq" id="WP_013491804.1">
    <property type="nucleotide sequence ID" value="NC_014830.1"/>
</dbReference>
<proteinExistence type="predicted"/>
<dbReference type="eggNOG" id="COG5592">
    <property type="taxonomic scope" value="Bacteria"/>
</dbReference>
<sequence>MTETLAAALEREHREIDEGLETYRASRLAGEPDSAALVRAIDGLRRHIYLEEALFFPPLRSAGLVGPVLVMLREHGEMWPLLDGLETEVGRDPGGDTAAGLLDDLVPRLAAHNVKEERILYPQADGVLDGEPAEQLRVFMTTGRMPPGWVCEMARPQPD</sequence>
<evidence type="ECO:0000313" key="3">
    <source>
        <dbReference type="Proteomes" id="UP000008914"/>
    </source>
</evidence>
<evidence type="ECO:0000259" key="1">
    <source>
        <dbReference type="Pfam" id="PF01814"/>
    </source>
</evidence>
<dbReference type="STRING" id="710696.Intca_0961"/>